<dbReference type="EMBL" id="FOLQ01000030">
    <property type="protein sequence ID" value="SFF13131.1"/>
    <property type="molecule type" value="Genomic_DNA"/>
</dbReference>
<proteinExistence type="predicted"/>
<dbReference type="Proteomes" id="UP000198598">
    <property type="component" value="Unassembled WGS sequence"/>
</dbReference>
<reference evidence="2 3" key="1">
    <citation type="submission" date="2016-10" db="EMBL/GenBank/DDBJ databases">
        <authorList>
            <person name="de Groot N.N."/>
        </authorList>
    </citation>
    <scope>NUCLEOTIDE SEQUENCE [LARGE SCALE GENOMIC DNA]</scope>
    <source>
        <strain evidence="2 3">DSM 26130</strain>
    </source>
</reference>
<dbReference type="AlphaFoldDB" id="A0A1I2G927"/>
<evidence type="ECO:0000313" key="3">
    <source>
        <dbReference type="Proteomes" id="UP000198598"/>
    </source>
</evidence>
<protein>
    <submittedName>
        <fullName evidence="2">Uncharacterized protein</fullName>
    </submittedName>
</protein>
<evidence type="ECO:0000313" key="2">
    <source>
        <dbReference type="EMBL" id="SFF13131.1"/>
    </source>
</evidence>
<keyword evidence="1" id="KW-1133">Transmembrane helix</keyword>
<sequence length="66" mass="7705">MNRNFFIKSLWIILSSLLVSYLTVASVSGDWSLFDWKPQLVENWKFMGEAVLVVLFILLRKKLKGD</sequence>
<name>A0A1I2G927_9BACT</name>
<keyword evidence="3" id="KW-1185">Reference proteome</keyword>
<feature type="transmembrane region" description="Helical" evidence="1">
    <location>
        <begin position="41"/>
        <end position="59"/>
    </location>
</feature>
<accession>A0A1I2G927</accession>
<evidence type="ECO:0000256" key="1">
    <source>
        <dbReference type="SAM" id="Phobius"/>
    </source>
</evidence>
<keyword evidence="1" id="KW-0472">Membrane</keyword>
<gene>
    <name evidence="2" type="ORF">SAMN05216167_13021</name>
</gene>
<keyword evidence="1" id="KW-0812">Transmembrane</keyword>
<organism evidence="2 3">
    <name type="scientific">Spirosoma endophyticum</name>
    <dbReference type="NCBI Taxonomy" id="662367"/>
    <lineage>
        <taxon>Bacteria</taxon>
        <taxon>Pseudomonadati</taxon>
        <taxon>Bacteroidota</taxon>
        <taxon>Cytophagia</taxon>
        <taxon>Cytophagales</taxon>
        <taxon>Cytophagaceae</taxon>
        <taxon>Spirosoma</taxon>
    </lineage>
</organism>